<evidence type="ECO:0000256" key="5">
    <source>
        <dbReference type="ARBA" id="ARBA00022989"/>
    </source>
</evidence>
<evidence type="ECO:0000259" key="10">
    <source>
        <dbReference type="Pfam" id="PF14416"/>
    </source>
</evidence>
<gene>
    <name evidence="11" type="primary">XGOAT4_2</name>
    <name evidence="11" type="ORF">PIB30_057125</name>
</gene>
<evidence type="ECO:0000256" key="4">
    <source>
        <dbReference type="ARBA" id="ARBA00022968"/>
    </source>
</evidence>
<dbReference type="InterPro" id="IPR029962">
    <property type="entry name" value="TBL"/>
</dbReference>
<comment type="caution">
    <text evidence="11">The sequence shown here is derived from an EMBL/GenBank/DDBJ whole genome shotgun (WGS) entry which is preliminary data.</text>
</comment>
<feature type="region of interest" description="Disordered" evidence="7">
    <location>
        <begin position="56"/>
        <end position="84"/>
    </location>
</feature>
<name>A0ABU6RKC1_9FABA</name>
<proteinExistence type="inferred from homology"/>
<evidence type="ECO:0000313" key="12">
    <source>
        <dbReference type="Proteomes" id="UP001341840"/>
    </source>
</evidence>
<protein>
    <submittedName>
        <fullName evidence="11">Xyloglucan O-acetyltransferase 4</fullName>
    </submittedName>
</protein>
<dbReference type="Pfam" id="PF13839">
    <property type="entry name" value="PC-Esterase"/>
    <property type="match status" value="1"/>
</dbReference>
<dbReference type="PANTHER" id="PTHR32285">
    <property type="entry name" value="PROTEIN TRICHOME BIREFRINGENCE-LIKE 9-RELATED"/>
    <property type="match status" value="1"/>
</dbReference>
<keyword evidence="6 8" id="KW-0472">Membrane</keyword>
<comment type="similarity">
    <text evidence="2">Belongs to the PC-esterase family. TBL subfamily.</text>
</comment>
<organism evidence="11 12">
    <name type="scientific">Stylosanthes scabra</name>
    <dbReference type="NCBI Taxonomy" id="79078"/>
    <lineage>
        <taxon>Eukaryota</taxon>
        <taxon>Viridiplantae</taxon>
        <taxon>Streptophyta</taxon>
        <taxon>Embryophyta</taxon>
        <taxon>Tracheophyta</taxon>
        <taxon>Spermatophyta</taxon>
        <taxon>Magnoliopsida</taxon>
        <taxon>eudicotyledons</taxon>
        <taxon>Gunneridae</taxon>
        <taxon>Pentapetalae</taxon>
        <taxon>rosids</taxon>
        <taxon>fabids</taxon>
        <taxon>Fabales</taxon>
        <taxon>Fabaceae</taxon>
        <taxon>Papilionoideae</taxon>
        <taxon>50 kb inversion clade</taxon>
        <taxon>dalbergioids sensu lato</taxon>
        <taxon>Dalbergieae</taxon>
        <taxon>Pterocarpus clade</taxon>
        <taxon>Stylosanthes</taxon>
    </lineage>
</organism>
<reference evidence="11 12" key="1">
    <citation type="journal article" date="2023" name="Plants (Basel)">
        <title>Bridging the Gap: Combining Genomics and Transcriptomics Approaches to Understand Stylosanthes scabra, an Orphan Legume from the Brazilian Caatinga.</title>
        <authorList>
            <person name="Ferreira-Neto J.R.C."/>
            <person name="da Silva M.D."/>
            <person name="Binneck E."/>
            <person name="de Melo N.F."/>
            <person name="da Silva R.H."/>
            <person name="de Melo A.L.T.M."/>
            <person name="Pandolfi V."/>
            <person name="Bustamante F.O."/>
            <person name="Brasileiro-Vidal A.C."/>
            <person name="Benko-Iseppon A.M."/>
        </authorList>
    </citation>
    <scope>NUCLEOTIDE SEQUENCE [LARGE SCALE GENOMIC DNA]</scope>
    <source>
        <tissue evidence="11">Leaves</tissue>
    </source>
</reference>
<sequence>MAAKGIIIKRDNNRYINVGKVTSLILVALFLVSLFSLFIFYSPNASTVFPNQRYDETDESLSQNEEEVDASEPTNTASENQEEERTCDLFKGNWVRRTTEEPTYYTNSSCTTIPDSKNCFKHGRADSDFLNWRWKPELCELPRFDHKMFLELVRGKKMAFIGDSVSRNHMESLLCLLSKEETPKDIHKDSEDRYRTWYFPKHDFTLMMLWSRFIIVGEEQMVNGSGSGTFDLQLDKVDDDWARELPNLDYAIISGGHWFFRVMYLHEGDNLVGCVYCGQPNVTSYNSDFPLRIAFRTAFNYINNGCKECGNKLVTVLRTFAPAHFENGAWNTGGYCNKTGPTSDSEVDPAGMFEWQVRNAQMEEFEKARKEGMEKGHSFEVLDVTMAMMMRPDGHPGDHWGNKWMRGYNDCTHWCLPGPVDMWSELLLEIFNKRTSLSSRGPNALDWAGIGVCDPATWAKRTL</sequence>
<comment type="subcellular location">
    <subcellularLocation>
        <location evidence="1">Membrane</location>
        <topology evidence="1">Single-pass membrane protein</topology>
    </subcellularLocation>
</comment>
<evidence type="ECO:0000256" key="6">
    <source>
        <dbReference type="ARBA" id="ARBA00023136"/>
    </source>
</evidence>
<keyword evidence="3 8" id="KW-0812">Transmembrane</keyword>
<dbReference type="PANTHER" id="PTHR32285:SF28">
    <property type="entry name" value="XYLOGLUCAN O-ACETYLTRANSFERASE 2"/>
    <property type="match status" value="1"/>
</dbReference>
<evidence type="ECO:0000256" key="2">
    <source>
        <dbReference type="ARBA" id="ARBA00007727"/>
    </source>
</evidence>
<evidence type="ECO:0000256" key="8">
    <source>
        <dbReference type="SAM" id="Phobius"/>
    </source>
</evidence>
<evidence type="ECO:0000256" key="1">
    <source>
        <dbReference type="ARBA" id="ARBA00004167"/>
    </source>
</evidence>
<accession>A0ABU6RKC1</accession>
<dbReference type="InterPro" id="IPR025846">
    <property type="entry name" value="TBL_N"/>
</dbReference>
<feature type="compositionally biased region" description="Acidic residues" evidence="7">
    <location>
        <begin position="56"/>
        <end position="70"/>
    </location>
</feature>
<evidence type="ECO:0000259" key="9">
    <source>
        <dbReference type="Pfam" id="PF13839"/>
    </source>
</evidence>
<dbReference type="InterPro" id="IPR026057">
    <property type="entry name" value="TBL_C"/>
</dbReference>
<keyword evidence="5 8" id="KW-1133">Transmembrane helix</keyword>
<keyword evidence="12" id="KW-1185">Reference proteome</keyword>
<evidence type="ECO:0000256" key="7">
    <source>
        <dbReference type="SAM" id="MobiDB-lite"/>
    </source>
</evidence>
<feature type="transmembrane region" description="Helical" evidence="8">
    <location>
        <begin position="21"/>
        <end position="41"/>
    </location>
</feature>
<dbReference type="Proteomes" id="UP001341840">
    <property type="component" value="Unassembled WGS sequence"/>
</dbReference>
<feature type="domain" description="Trichome birefringence-like C-terminal" evidence="9">
    <location>
        <begin position="141"/>
        <end position="429"/>
    </location>
</feature>
<evidence type="ECO:0000313" key="11">
    <source>
        <dbReference type="EMBL" id="MED6124233.1"/>
    </source>
</evidence>
<feature type="domain" description="Trichome birefringence-like N-terminal" evidence="10">
    <location>
        <begin position="86"/>
        <end position="140"/>
    </location>
</feature>
<dbReference type="EMBL" id="JASCZI010030672">
    <property type="protein sequence ID" value="MED6124233.1"/>
    <property type="molecule type" value="Genomic_DNA"/>
</dbReference>
<dbReference type="Pfam" id="PF14416">
    <property type="entry name" value="PMR5N"/>
    <property type="match status" value="1"/>
</dbReference>
<keyword evidence="4" id="KW-0735">Signal-anchor</keyword>
<evidence type="ECO:0000256" key="3">
    <source>
        <dbReference type="ARBA" id="ARBA00022692"/>
    </source>
</evidence>